<evidence type="ECO:0000256" key="6">
    <source>
        <dbReference type="ARBA" id="ARBA00023136"/>
    </source>
</evidence>
<keyword evidence="4 7" id="KW-0812">Transmembrane</keyword>
<proteinExistence type="predicted"/>
<dbReference type="Pfam" id="PF03552">
    <property type="entry name" value="Cellulose_synt"/>
    <property type="match status" value="1"/>
</dbReference>
<name>A0A0S3T2A5_PHAAN</name>
<evidence type="ECO:0000256" key="7">
    <source>
        <dbReference type="SAM" id="Phobius"/>
    </source>
</evidence>
<dbReference type="GO" id="GO:0016020">
    <property type="term" value="C:membrane"/>
    <property type="evidence" value="ECO:0007669"/>
    <property type="project" value="InterPro"/>
</dbReference>
<feature type="transmembrane region" description="Helical" evidence="7">
    <location>
        <begin position="7"/>
        <end position="25"/>
    </location>
</feature>
<evidence type="ECO:0000256" key="4">
    <source>
        <dbReference type="ARBA" id="ARBA00022692"/>
    </source>
</evidence>
<evidence type="ECO:0000256" key="5">
    <source>
        <dbReference type="ARBA" id="ARBA00022989"/>
    </source>
</evidence>
<dbReference type="InterPro" id="IPR005150">
    <property type="entry name" value="Cellulose_synth"/>
</dbReference>
<keyword evidence="9" id="KW-1185">Reference proteome</keyword>
<evidence type="ECO:0000256" key="3">
    <source>
        <dbReference type="ARBA" id="ARBA00022679"/>
    </source>
</evidence>
<evidence type="ECO:0000313" key="8">
    <source>
        <dbReference type="EMBL" id="BAT99036.1"/>
    </source>
</evidence>
<dbReference type="AlphaFoldDB" id="A0A0S3T2A5"/>
<feature type="transmembrane region" description="Helical" evidence="7">
    <location>
        <begin position="31"/>
        <end position="49"/>
    </location>
</feature>
<dbReference type="Proteomes" id="UP000291084">
    <property type="component" value="Chromosome 10"/>
</dbReference>
<keyword evidence="6 7" id="KW-0472">Membrane</keyword>
<comment type="subcellular location">
    <subcellularLocation>
        <location evidence="1">Endomembrane system</location>
    </subcellularLocation>
</comment>
<keyword evidence="5 7" id="KW-1133">Transmembrane helix</keyword>
<evidence type="ECO:0000313" key="9">
    <source>
        <dbReference type="Proteomes" id="UP000291084"/>
    </source>
</evidence>
<dbReference type="GO" id="GO:0016760">
    <property type="term" value="F:cellulose synthase (UDP-forming) activity"/>
    <property type="evidence" value="ECO:0007669"/>
    <property type="project" value="InterPro"/>
</dbReference>
<reference evidence="8 9" key="1">
    <citation type="journal article" date="2015" name="Sci. Rep.">
        <title>The power of single molecule real-time sequencing technology in the de novo assembly of a eukaryotic genome.</title>
        <authorList>
            <person name="Sakai H."/>
            <person name="Naito K."/>
            <person name="Ogiso-Tanaka E."/>
            <person name="Takahashi Y."/>
            <person name="Iseki K."/>
            <person name="Muto C."/>
            <person name="Satou K."/>
            <person name="Teruya K."/>
            <person name="Shiroma A."/>
            <person name="Shimoji M."/>
            <person name="Hirano T."/>
            <person name="Itoh T."/>
            <person name="Kaga A."/>
            <person name="Tomooka N."/>
        </authorList>
    </citation>
    <scope>NUCLEOTIDE SEQUENCE [LARGE SCALE GENOMIC DNA]</scope>
    <source>
        <strain evidence="9">cv. Shumari</strain>
    </source>
</reference>
<accession>A0A0S3T2A5</accession>
<evidence type="ECO:0000256" key="2">
    <source>
        <dbReference type="ARBA" id="ARBA00022676"/>
    </source>
</evidence>
<organism evidence="8 9">
    <name type="scientific">Vigna angularis var. angularis</name>
    <dbReference type="NCBI Taxonomy" id="157739"/>
    <lineage>
        <taxon>Eukaryota</taxon>
        <taxon>Viridiplantae</taxon>
        <taxon>Streptophyta</taxon>
        <taxon>Embryophyta</taxon>
        <taxon>Tracheophyta</taxon>
        <taxon>Spermatophyta</taxon>
        <taxon>Magnoliopsida</taxon>
        <taxon>eudicotyledons</taxon>
        <taxon>Gunneridae</taxon>
        <taxon>Pentapetalae</taxon>
        <taxon>rosids</taxon>
        <taxon>fabids</taxon>
        <taxon>Fabales</taxon>
        <taxon>Fabaceae</taxon>
        <taxon>Papilionoideae</taxon>
        <taxon>50 kb inversion clade</taxon>
        <taxon>NPAAA clade</taxon>
        <taxon>indigoferoid/millettioid clade</taxon>
        <taxon>Phaseoleae</taxon>
        <taxon>Vigna</taxon>
    </lineage>
</organism>
<keyword evidence="2" id="KW-0328">Glycosyltransferase</keyword>
<gene>
    <name evidence="8" type="primary">Vigan.10G041100</name>
    <name evidence="8" type="ORF">VIGAN_10041100</name>
</gene>
<evidence type="ECO:0000256" key="1">
    <source>
        <dbReference type="ARBA" id="ARBA00004308"/>
    </source>
</evidence>
<sequence>MPLTIIIINIIALVMGFLRTVFSVIPQWNKLLGSMFFSFWVLSHMYPFAKGLMGKRGRVPTIIYVWAGILSITIALLWITVDPPSDPIQT</sequence>
<dbReference type="GO" id="GO:0030244">
    <property type="term" value="P:cellulose biosynthetic process"/>
    <property type="evidence" value="ECO:0007669"/>
    <property type="project" value="InterPro"/>
</dbReference>
<dbReference type="GO" id="GO:0012505">
    <property type="term" value="C:endomembrane system"/>
    <property type="evidence" value="ECO:0007669"/>
    <property type="project" value="UniProtKB-SubCell"/>
</dbReference>
<dbReference type="EMBL" id="AP015043">
    <property type="protein sequence ID" value="BAT99036.1"/>
    <property type="molecule type" value="Genomic_DNA"/>
</dbReference>
<evidence type="ECO:0008006" key="10">
    <source>
        <dbReference type="Google" id="ProtNLM"/>
    </source>
</evidence>
<keyword evidence="3" id="KW-0808">Transferase</keyword>
<feature type="transmembrane region" description="Helical" evidence="7">
    <location>
        <begin position="61"/>
        <end position="81"/>
    </location>
</feature>
<protein>
    <recommendedName>
        <fullName evidence="10">Amino acid transporter transmembrane domain-containing protein</fullName>
    </recommendedName>
</protein>